<feature type="non-terminal residue" evidence="3">
    <location>
        <position position="373"/>
    </location>
</feature>
<keyword evidence="4" id="KW-1185">Reference proteome</keyword>
<feature type="compositionally biased region" description="Polar residues" evidence="1">
    <location>
        <begin position="190"/>
        <end position="200"/>
    </location>
</feature>
<sequence length="373" mass="40831">SAPFRRVITTKRNHLPQLYSEVVSITTGTSALGNSASNKQYFDLHSQATRLRGKLVGALKVIKDTAQEWQTALEDIDDVDTNEHETDVLVTYFTDTTTESKSIAAIEGDIEEQLADLDSEIAILDRLLTASSSTTKDLGDATKLRYLESALEGRALDLFTHLRKRGTSYAAIISRFQTEYGQDEFASMLTSNPYSGPPSRQSEERPVTTTVTSDRIRMLTGSTKLLNPSNGREEDAEVFLDCGAAVTLISETKRIALGLRTLRKESLDLTGVGGRSDGTKEYDIVSVTVPSLKGNLQMEAIVFPEPLTSELPQARLSRADKRVLRKMDVCLAQPIDSDRRVTPHLLIGGTSFYEVTGIASSRLPSGLLTVPTA</sequence>
<evidence type="ECO:0000313" key="3">
    <source>
        <dbReference type="EMBL" id="GMR54709.1"/>
    </source>
</evidence>
<name>A0AAN5D1M7_9BILA</name>
<dbReference type="PROSITE" id="PS50175">
    <property type="entry name" value="ASP_PROT_RETROV"/>
    <property type="match status" value="1"/>
</dbReference>
<proteinExistence type="predicted"/>
<evidence type="ECO:0000313" key="4">
    <source>
        <dbReference type="Proteomes" id="UP001328107"/>
    </source>
</evidence>
<organism evidence="3 4">
    <name type="scientific">Pristionchus mayeri</name>
    <dbReference type="NCBI Taxonomy" id="1317129"/>
    <lineage>
        <taxon>Eukaryota</taxon>
        <taxon>Metazoa</taxon>
        <taxon>Ecdysozoa</taxon>
        <taxon>Nematoda</taxon>
        <taxon>Chromadorea</taxon>
        <taxon>Rhabditida</taxon>
        <taxon>Rhabditina</taxon>
        <taxon>Diplogasteromorpha</taxon>
        <taxon>Diplogasteroidea</taxon>
        <taxon>Neodiplogasteridae</taxon>
        <taxon>Pristionchus</taxon>
    </lineage>
</organism>
<reference evidence="4" key="1">
    <citation type="submission" date="2022-10" db="EMBL/GenBank/DDBJ databases">
        <title>Genome assembly of Pristionchus species.</title>
        <authorList>
            <person name="Yoshida K."/>
            <person name="Sommer R.J."/>
        </authorList>
    </citation>
    <scope>NUCLEOTIDE SEQUENCE [LARGE SCALE GENOMIC DNA]</scope>
    <source>
        <strain evidence="4">RS5460</strain>
    </source>
</reference>
<feature type="domain" description="Peptidase A2" evidence="2">
    <location>
        <begin position="236"/>
        <end position="320"/>
    </location>
</feature>
<protein>
    <recommendedName>
        <fullName evidence="2">Peptidase A2 domain-containing protein</fullName>
    </recommendedName>
</protein>
<dbReference type="EMBL" id="BTRK01000005">
    <property type="protein sequence ID" value="GMR54709.1"/>
    <property type="molecule type" value="Genomic_DNA"/>
</dbReference>
<dbReference type="InterPro" id="IPR001995">
    <property type="entry name" value="Peptidase_A2_cat"/>
</dbReference>
<dbReference type="GO" id="GO:0006508">
    <property type="term" value="P:proteolysis"/>
    <property type="evidence" value="ECO:0007669"/>
    <property type="project" value="InterPro"/>
</dbReference>
<evidence type="ECO:0000256" key="1">
    <source>
        <dbReference type="SAM" id="MobiDB-lite"/>
    </source>
</evidence>
<gene>
    <name evidence="3" type="ORF">PMAYCL1PPCAC_24904</name>
</gene>
<evidence type="ECO:0000259" key="2">
    <source>
        <dbReference type="PROSITE" id="PS50175"/>
    </source>
</evidence>
<comment type="caution">
    <text evidence="3">The sequence shown here is derived from an EMBL/GenBank/DDBJ whole genome shotgun (WGS) entry which is preliminary data.</text>
</comment>
<dbReference type="AlphaFoldDB" id="A0AAN5D1M7"/>
<dbReference type="Proteomes" id="UP001328107">
    <property type="component" value="Unassembled WGS sequence"/>
</dbReference>
<feature type="region of interest" description="Disordered" evidence="1">
    <location>
        <begin position="190"/>
        <end position="210"/>
    </location>
</feature>
<dbReference type="GO" id="GO:0004190">
    <property type="term" value="F:aspartic-type endopeptidase activity"/>
    <property type="evidence" value="ECO:0007669"/>
    <property type="project" value="InterPro"/>
</dbReference>
<feature type="non-terminal residue" evidence="3">
    <location>
        <position position="1"/>
    </location>
</feature>
<accession>A0AAN5D1M7</accession>